<evidence type="ECO:0000256" key="1">
    <source>
        <dbReference type="ARBA" id="ARBA00010552"/>
    </source>
</evidence>
<name>A0A1J4TTY9_9BACT</name>
<sequence length="127" mass="13929">MSKKGIHTSDAPKAIGPYSQAVRIENFLFCSGQVGINPKTNKIVDGGIKKQTKQVIENLIKVLKAAGGSINNVVKTTVYLMDLGEFEEMNKVYAEFFKKPYPARATVQVAKLPRGAKIEIEAVAYIN</sequence>
<dbReference type="Gene3D" id="3.30.1330.40">
    <property type="entry name" value="RutC-like"/>
    <property type="match status" value="1"/>
</dbReference>
<dbReference type="InterPro" id="IPR019897">
    <property type="entry name" value="RidA_CS"/>
</dbReference>
<dbReference type="GO" id="GO:0005829">
    <property type="term" value="C:cytosol"/>
    <property type="evidence" value="ECO:0007669"/>
    <property type="project" value="TreeGrafter"/>
</dbReference>
<protein>
    <recommendedName>
        <fullName evidence="4">Reactive intermediate/imine deaminase</fullName>
    </recommendedName>
</protein>
<dbReference type="CDD" id="cd00448">
    <property type="entry name" value="YjgF_YER057c_UK114_family"/>
    <property type="match status" value="1"/>
</dbReference>
<dbReference type="InterPro" id="IPR006056">
    <property type="entry name" value="RidA"/>
</dbReference>
<dbReference type="SUPFAM" id="SSF55298">
    <property type="entry name" value="YjgF-like"/>
    <property type="match status" value="1"/>
</dbReference>
<dbReference type="FunFam" id="3.30.1330.40:FF:000001">
    <property type="entry name" value="L-PSP family endoribonuclease"/>
    <property type="match status" value="1"/>
</dbReference>
<dbReference type="Proteomes" id="UP000183120">
    <property type="component" value="Unassembled WGS sequence"/>
</dbReference>
<evidence type="ECO:0008006" key="4">
    <source>
        <dbReference type="Google" id="ProtNLM"/>
    </source>
</evidence>
<dbReference type="PROSITE" id="PS01094">
    <property type="entry name" value="UPF0076"/>
    <property type="match status" value="1"/>
</dbReference>
<dbReference type="NCBIfam" id="TIGR00004">
    <property type="entry name" value="Rid family detoxifying hydrolase"/>
    <property type="match status" value="1"/>
</dbReference>
<dbReference type="InterPro" id="IPR006175">
    <property type="entry name" value="YjgF/YER057c/UK114"/>
</dbReference>
<dbReference type="GO" id="GO:0019239">
    <property type="term" value="F:deaminase activity"/>
    <property type="evidence" value="ECO:0007669"/>
    <property type="project" value="TreeGrafter"/>
</dbReference>
<proteinExistence type="inferred from homology"/>
<dbReference type="Pfam" id="PF01042">
    <property type="entry name" value="Ribonuc_L-PSP"/>
    <property type="match status" value="1"/>
</dbReference>
<dbReference type="STRING" id="1805209.AUJ73_03605"/>
<dbReference type="PANTHER" id="PTHR11803:SF39">
    <property type="entry name" value="2-IMINOBUTANOATE_2-IMINOPROPANOATE DEAMINASE"/>
    <property type="match status" value="1"/>
</dbReference>
<dbReference type="InterPro" id="IPR035959">
    <property type="entry name" value="RutC-like_sf"/>
</dbReference>
<reference evidence="2 3" key="1">
    <citation type="journal article" date="2016" name="Environ. Microbiol.">
        <title>Genomic resolution of a cold subsurface aquifer community provides metabolic insights for novel microbes adapted to high CO concentrations.</title>
        <authorList>
            <person name="Probst A.J."/>
            <person name="Castelle C.J."/>
            <person name="Singh A."/>
            <person name="Brown C.T."/>
            <person name="Anantharaman K."/>
            <person name="Sharon I."/>
            <person name="Hug L.A."/>
            <person name="Burstein D."/>
            <person name="Emerson J.B."/>
            <person name="Thomas B.C."/>
            <person name="Banfield J.F."/>
        </authorList>
    </citation>
    <scope>NUCLEOTIDE SEQUENCE [LARGE SCALE GENOMIC DNA]</scope>
    <source>
        <strain evidence="2">CG1_02_37_22</strain>
    </source>
</reference>
<organism evidence="2 3">
    <name type="scientific">Candidatus Gottesmanbacteria bacterium CG1_02_37_22</name>
    <dbReference type="NCBI Taxonomy" id="1805209"/>
    <lineage>
        <taxon>Bacteria</taxon>
        <taxon>Candidatus Gottesmaniibacteriota</taxon>
    </lineage>
</organism>
<evidence type="ECO:0000313" key="2">
    <source>
        <dbReference type="EMBL" id="OIO13567.1"/>
    </source>
</evidence>
<comment type="similarity">
    <text evidence="1">Belongs to the RutC family.</text>
</comment>
<accession>A0A1J4TTY9</accession>
<dbReference type="PANTHER" id="PTHR11803">
    <property type="entry name" value="2-IMINOBUTANOATE/2-IMINOPROPANOATE DEAMINASE RIDA"/>
    <property type="match status" value="1"/>
</dbReference>
<evidence type="ECO:0000313" key="3">
    <source>
        <dbReference type="Proteomes" id="UP000183120"/>
    </source>
</evidence>
<comment type="caution">
    <text evidence="2">The sequence shown here is derived from an EMBL/GenBank/DDBJ whole genome shotgun (WGS) entry which is preliminary data.</text>
</comment>
<gene>
    <name evidence="2" type="ORF">AUJ73_03605</name>
</gene>
<dbReference type="AlphaFoldDB" id="A0A1J4TTY9"/>
<dbReference type="EMBL" id="MNUY01000055">
    <property type="protein sequence ID" value="OIO13567.1"/>
    <property type="molecule type" value="Genomic_DNA"/>
</dbReference>